<comment type="caution">
    <text evidence="1">The sequence shown here is derived from an EMBL/GenBank/DDBJ whole genome shotgun (WGS) entry which is preliminary data.</text>
</comment>
<protein>
    <submittedName>
        <fullName evidence="1">Uncharacterized protein</fullName>
    </submittedName>
</protein>
<evidence type="ECO:0000313" key="2">
    <source>
        <dbReference type="Proteomes" id="UP001347796"/>
    </source>
</evidence>
<sequence>MAVSPQPRVKEVILYDVENQRYASEYHNFPMQLNILNVPNGNIDSVITVFFAFAELKSNYTPTKTTVQRISLKHVSGNPKSAKNTTLYTDETTKYDSKFGIYP</sequence>
<dbReference type="EMBL" id="JAZGQO010000002">
    <property type="protein sequence ID" value="KAK6191757.1"/>
    <property type="molecule type" value="Genomic_DNA"/>
</dbReference>
<name>A0AAN8KAJ3_PATCE</name>
<gene>
    <name evidence="1" type="ORF">SNE40_003360</name>
</gene>
<organism evidence="1 2">
    <name type="scientific">Patella caerulea</name>
    <name type="common">Rayed Mediterranean limpet</name>
    <dbReference type="NCBI Taxonomy" id="87958"/>
    <lineage>
        <taxon>Eukaryota</taxon>
        <taxon>Metazoa</taxon>
        <taxon>Spiralia</taxon>
        <taxon>Lophotrochozoa</taxon>
        <taxon>Mollusca</taxon>
        <taxon>Gastropoda</taxon>
        <taxon>Patellogastropoda</taxon>
        <taxon>Patelloidea</taxon>
        <taxon>Patellidae</taxon>
        <taxon>Patella</taxon>
    </lineage>
</organism>
<dbReference type="AlphaFoldDB" id="A0AAN8KAJ3"/>
<reference evidence="1 2" key="1">
    <citation type="submission" date="2024-01" db="EMBL/GenBank/DDBJ databases">
        <title>The genome of the rayed Mediterranean limpet Patella caerulea (Linnaeus, 1758).</title>
        <authorList>
            <person name="Anh-Thu Weber A."/>
            <person name="Halstead-Nussloch G."/>
        </authorList>
    </citation>
    <scope>NUCLEOTIDE SEQUENCE [LARGE SCALE GENOMIC DNA]</scope>
    <source>
        <strain evidence="1">AATW-2023a</strain>
        <tissue evidence="1">Whole specimen</tissue>
    </source>
</reference>
<accession>A0AAN8KAJ3</accession>
<evidence type="ECO:0000313" key="1">
    <source>
        <dbReference type="EMBL" id="KAK6191757.1"/>
    </source>
</evidence>
<dbReference type="Proteomes" id="UP001347796">
    <property type="component" value="Unassembled WGS sequence"/>
</dbReference>
<proteinExistence type="predicted"/>
<keyword evidence="2" id="KW-1185">Reference proteome</keyword>